<evidence type="ECO:0000313" key="8">
    <source>
        <dbReference type="Proteomes" id="UP000253426"/>
    </source>
</evidence>
<dbReference type="InterPro" id="IPR002792">
    <property type="entry name" value="TRAM_dom"/>
</dbReference>
<dbReference type="FunFam" id="2.40.50.140:FF:000097">
    <property type="entry name" value="23S rRNA (uracil(1939)-C(5))-methyltransferase RlmD"/>
    <property type="match status" value="1"/>
</dbReference>
<evidence type="ECO:0000256" key="5">
    <source>
        <dbReference type="PROSITE-ProRule" id="PRU10015"/>
    </source>
</evidence>
<dbReference type="PROSITE" id="PS50926">
    <property type="entry name" value="TRAM"/>
    <property type="match status" value="1"/>
</dbReference>
<dbReference type="SUPFAM" id="SSF53335">
    <property type="entry name" value="S-adenosyl-L-methionine-dependent methyltransferases"/>
    <property type="match status" value="1"/>
</dbReference>
<feature type="binding site" evidence="4">
    <location>
        <position position="335"/>
    </location>
    <ligand>
        <name>S-adenosyl-L-methionine</name>
        <dbReference type="ChEBI" id="CHEBI:59789"/>
    </ligand>
</feature>
<comment type="similarity">
    <text evidence="4">Belongs to the class I-like SAM-binding methyltransferase superfamily. RNA M5U methyltransferase family.</text>
</comment>
<reference evidence="7 8" key="1">
    <citation type="submission" date="2018-06" db="EMBL/GenBank/DDBJ databases">
        <title>Genomic Encyclopedia of Type Strains, Phase IV (KMG-IV): sequencing the most valuable type-strain genomes for metagenomic binning, comparative biology and taxonomic classification.</title>
        <authorList>
            <person name="Goeker M."/>
        </authorList>
    </citation>
    <scope>NUCLEOTIDE SEQUENCE [LARGE SCALE GENOMIC DNA]</scope>
    <source>
        <strain evidence="7 8">DSM 25532</strain>
    </source>
</reference>
<accession>A0A366HPW6</accession>
<dbReference type="InterPro" id="IPR012340">
    <property type="entry name" value="NA-bd_OB-fold"/>
</dbReference>
<dbReference type="Gene3D" id="3.40.50.150">
    <property type="entry name" value="Vaccinia Virus protein VP39"/>
    <property type="match status" value="2"/>
</dbReference>
<evidence type="ECO:0000256" key="4">
    <source>
        <dbReference type="PROSITE-ProRule" id="PRU01024"/>
    </source>
</evidence>
<dbReference type="GO" id="GO:0008033">
    <property type="term" value="P:tRNA processing"/>
    <property type="evidence" value="ECO:0007669"/>
    <property type="project" value="InterPro"/>
</dbReference>
<gene>
    <name evidence="7" type="ORF">DES53_10273</name>
</gene>
<evidence type="ECO:0000256" key="3">
    <source>
        <dbReference type="ARBA" id="ARBA00022691"/>
    </source>
</evidence>
<dbReference type="PANTHER" id="PTHR11061:SF30">
    <property type="entry name" value="TRNA (URACIL(54)-C(5))-METHYLTRANSFERASE"/>
    <property type="match status" value="1"/>
</dbReference>
<dbReference type="PANTHER" id="PTHR11061">
    <property type="entry name" value="RNA M5U METHYLTRANSFERASE"/>
    <property type="match status" value="1"/>
</dbReference>
<feature type="binding site" evidence="4">
    <location>
        <position position="267"/>
    </location>
    <ligand>
        <name>S-adenosyl-L-methionine</name>
        <dbReference type="ChEBI" id="CHEBI:59789"/>
    </ligand>
</feature>
<dbReference type="InterPro" id="IPR025795">
    <property type="entry name" value="tRNA_(uracil-5-)_MeTrfase"/>
</dbReference>
<dbReference type="CDD" id="cd02440">
    <property type="entry name" value="AdoMet_MTases"/>
    <property type="match status" value="1"/>
</dbReference>
<dbReference type="PROSITE" id="PS01230">
    <property type="entry name" value="TRMA_1"/>
    <property type="match status" value="1"/>
</dbReference>
<organism evidence="7 8">
    <name type="scientific">Roseimicrobium gellanilyticum</name>
    <dbReference type="NCBI Taxonomy" id="748857"/>
    <lineage>
        <taxon>Bacteria</taxon>
        <taxon>Pseudomonadati</taxon>
        <taxon>Verrucomicrobiota</taxon>
        <taxon>Verrucomicrobiia</taxon>
        <taxon>Verrucomicrobiales</taxon>
        <taxon>Verrucomicrobiaceae</taxon>
        <taxon>Roseimicrobium</taxon>
    </lineage>
</organism>
<dbReference type="Pfam" id="PF05958">
    <property type="entry name" value="tRNA_U5-meth_tr"/>
    <property type="match status" value="1"/>
</dbReference>
<dbReference type="InterPro" id="IPR030391">
    <property type="entry name" value="MeTrfase_TrmA_CS"/>
</dbReference>
<keyword evidence="8" id="KW-1185">Reference proteome</keyword>
<dbReference type="GO" id="GO:0032259">
    <property type="term" value="P:methylation"/>
    <property type="evidence" value="ECO:0007669"/>
    <property type="project" value="UniProtKB-KW"/>
</dbReference>
<dbReference type="InterPro" id="IPR029063">
    <property type="entry name" value="SAM-dependent_MTases_sf"/>
</dbReference>
<protein>
    <submittedName>
        <fullName evidence="7">23S rRNA (Uracil1939-C5)-methyltransferase/tRNA (Uracil-5-)-methyltransferase</fullName>
    </submittedName>
</protein>
<dbReference type="SUPFAM" id="SSF50249">
    <property type="entry name" value="Nucleic acid-binding proteins"/>
    <property type="match status" value="1"/>
</dbReference>
<dbReference type="AlphaFoldDB" id="A0A366HPW6"/>
<evidence type="ECO:0000259" key="6">
    <source>
        <dbReference type="PROSITE" id="PS50926"/>
    </source>
</evidence>
<dbReference type="Gene3D" id="2.40.50.140">
    <property type="entry name" value="Nucleic acid-binding proteins"/>
    <property type="match status" value="1"/>
</dbReference>
<dbReference type="InterPro" id="IPR030390">
    <property type="entry name" value="MeTrfase_TrmA_AS"/>
</dbReference>
<evidence type="ECO:0000313" key="7">
    <source>
        <dbReference type="EMBL" id="RBP45691.1"/>
    </source>
</evidence>
<name>A0A366HPW6_9BACT</name>
<dbReference type="PROSITE" id="PS51687">
    <property type="entry name" value="SAM_MT_RNA_M5U"/>
    <property type="match status" value="1"/>
</dbReference>
<proteinExistence type="inferred from homology"/>
<dbReference type="Proteomes" id="UP000253426">
    <property type="component" value="Unassembled WGS sequence"/>
</dbReference>
<feature type="active site" description="Nucleophile" evidence="4">
    <location>
        <position position="362"/>
    </location>
</feature>
<dbReference type="GO" id="GO:0009451">
    <property type="term" value="P:RNA modification"/>
    <property type="evidence" value="ECO:0007669"/>
    <property type="project" value="UniProtKB-ARBA"/>
</dbReference>
<keyword evidence="2 4" id="KW-0808">Transferase</keyword>
<comment type="caution">
    <text evidence="7">The sequence shown here is derived from an EMBL/GenBank/DDBJ whole genome shotgun (WGS) entry which is preliminary data.</text>
</comment>
<feature type="active site" evidence="5">
    <location>
        <position position="362"/>
    </location>
</feature>
<dbReference type="Pfam" id="PF01938">
    <property type="entry name" value="TRAM"/>
    <property type="match status" value="1"/>
</dbReference>
<dbReference type="InterPro" id="IPR010280">
    <property type="entry name" value="U5_MeTrfase_fam"/>
</dbReference>
<dbReference type="EMBL" id="QNRR01000002">
    <property type="protein sequence ID" value="RBP45691.1"/>
    <property type="molecule type" value="Genomic_DNA"/>
</dbReference>
<dbReference type="OrthoDB" id="9804590at2"/>
<evidence type="ECO:0000256" key="2">
    <source>
        <dbReference type="ARBA" id="ARBA00022679"/>
    </source>
</evidence>
<keyword evidence="3 4" id="KW-0949">S-adenosyl-L-methionine</keyword>
<feature type="domain" description="TRAM" evidence="6">
    <location>
        <begin position="12"/>
        <end position="70"/>
    </location>
</feature>
<dbReference type="PROSITE" id="PS51622">
    <property type="entry name" value="SAM_MT_RNA_M5U_2"/>
    <property type="match status" value="1"/>
</dbReference>
<sequence length="407" mass="45319">MRQPPKKFVPHPFPYHHELDLTIEKLTNLGHGIARVDGWVVMIPFGLPGEKVRARIHRNHKNYSEADLMEVLEPSPDRVEARCPLFGTCGGCQYQNLSYEKQLEWKQQQVAELLKHMARIEHEVLPVIGSPRQFEYRSKITPHFAQPRNGQIAEIGFLADSSRHRIIDVPRCDIAMPELNEALGGMREDIRANASRYKRGATLLLRASQGSVLTQSAQIATEVVDGVRFEFQAGDFFQNNPFILPAFVQHVAAEAKASGARFLLDAYCGSGLFALTCVKHFEHVVGIEISESAVVKARHNAEINGITNAQFTAGSAEHLFAKAVHPAGETAVIVDPPRAGCGDSFLAQLFEFAPRAVVYVSCNPATQMRDLVKFSEAGYELTKVQPFDLFPQTRHLECVVTLVKRGE</sequence>
<dbReference type="PROSITE" id="PS01231">
    <property type="entry name" value="TRMA_2"/>
    <property type="match status" value="1"/>
</dbReference>
<dbReference type="GO" id="GO:0030697">
    <property type="term" value="F:tRNA (uracil(54)-C5)-methyltransferase activity, S-adenosyl methionine-dependent"/>
    <property type="evidence" value="ECO:0007669"/>
    <property type="project" value="InterPro"/>
</dbReference>
<feature type="binding site" evidence="4">
    <location>
        <position position="238"/>
    </location>
    <ligand>
        <name>S-adenosyl-L-methionine</name>
        <dbReference type="ChEBI" id="CHEBI:59789"/>
    </ligand>
</feature>
<feature type="binding site" evidence="4">
    <location>
        <position position="288"/>
    </location>
    <ligand>
        <name>S-adenosyl-L-methionine</name>
        <dbReference type="ChEBI" id="CHEBI:59789"/>
    </ligand>
</feature>
<evidence type="ECO:0000256" key="1">
    <source>
        <dbReference type="ARBA" id="ARBA00022603"/>
    </source>
</evidence>
<dbReference type="RefSeq" id="WP_113957268.1">
    <property type="nucleotide sequence ID" value="NZ_QNRR01000002.1"/>
</dbReference>
<keyword evidence="1 4" id="KW-0489">Methyltransferase</keyword>